<dbReference type="PROSITE" id="PS51257">
    <property type="entry name" value="PROKAR_LIPOPROTEIN"/>
    <property type="match status" value="1"/>
</dbReference>
<protein>
    <submittedName>
        <fullName evidence="3">PAP2-domain-containing protein</fullName>
    </submittedName>
</protein>
<dbReference type="Proteomes" id="UP000294933">
    <property type="component" value="Unassembled WGS sequence"/>
</dbReference>
<keyword evidence="1" id="KW-1133">Transmembrane helix</keyword>
<dbReference type="Pfam" id="PF01569">
    <property type="entry name" value="PAP2"/>
    <property type="match status" value="1"/>
</dbReference>
<dbReference type="PANTHER" id="PTHR14969">
    <property type="entry name" value="SPHINGOSINE-1-PHOSPHATE PHOSPHOHYDROLASE"/>
    <property type="match status" value="1"/>
</dbReference>
<feature type="transmembrane region" description="Helical" evidence="1">
    <location>
        <begin position="142"/>
        <end position="161"/>
    </location>
</feature>
<evidence type="ECO:0000313" key="3">
    <source>
        <dbReference type="EMBL" id="TDL28245.1"/>
    </source>
</evidence>
<dbReference type="STRING" id="50990.A0A4Y7QLF3"/>
<feature type="domain" description="Phosphatidic acid phosphatase type 2/haloperoxidase" evidence="2">
    <location>
        <begin position="38"/>
        <end position="158"/>
    </location>
</feature>
<proteinExistence type="predicted"/>
<dbReference type="InterPro" id="IPR036938">
    <property type="entry name" value="PAP2/HPO_sf"/>
</dbReference>
<gene>
    <name evidence="3" type="ORF">BD410DRAFT_353078</name>
</gene>
<reference evidence="3 4" key="1">
    <citation type="submission" date="2018-06" db="EMBL/GenBank/DDBJ databases">
        <title>A transcriptomic atlas of mushroom development highlights an independent origin of complex multicellularity.</title>
        <authorList>
            <consortium name="DOE Joint Genome Institute"/>
            <person name="Krizsan K."/>
            <person name="Almasi E."/>
            <person name="Merenyi Z."/>
            <person name="Sahu N."/>
            <person name="Viragh M."/>
            <person name="Koszo T."/>
            <person name="Mondo S."/>
            <person name="Kiss B."/>
            <person name="Balint B."/>
            <person name="Kues U."/>
            <person name="Barry K."/>
            <person name="Hegedus J.C."/>
            <person name="Henrissat B."/>
            <person name="Johnson J."/>
            <person name="Lipzen A."/>
            <person name="Ohm R."/>
            <person name="Nagy I."/>
            <person name="Pangilinan J."/>
            <person name="Yan J."/>
            <person name="Xiong Y."/>
            <person name="Grigoriev I.V."/>
            <person name="Hibbett D.S."/>
            <person name="Nagy L.G."/>
        </authorList>
    </citation>
    <scope>NUCLEOTIDE SEQUENCE [LARGE SCALE GENOMIC DNA]</scope>
    <source>
        <strain evidence="3 4">SZMC22713</strain>
    </source>
</reference>
<feature type="transmembrane region" description="Helical" evidence="1">
    <location>
        <begin position="38"/>
        <end position="59"/>
    </location>
</feature>
<dbReference type="GO" id="GO:0042392">
    <property type="term" value="F:sphingosine-1-phosphate phosphatase activity"/>
    <property type="evidence" value="ECO:0007669"/>
    <property type="project" value="TreeGrafter"/>
</dbReference>
<evidence type="ECO:0000313" key="4">
    <source>
        <dbReference type="Proteomes" id="UP000294933"/>
    </source>
</evidence>
<sequence length="182" mass="20358">MSEKDRKPHLLLRFLNQTNLTVTSLTACFILYTRSAGVAYFAAGAVTCSLTVKVLKHILRQPRPDPIHPSRKKRTYGMPSTHSATITYFAVYIPLACAILPMHPSIKPSESAMRRIPPAIVIPWAMLIVASRVWLGHHTWPQVAVGCSYGVAFAALWFKLWTEGLNDYGVVVEDWFASMIMS</sequence>
<accession>A0A4Y7QLF3</accession>
<dbReference type="SUPFAM" id="SSF48317">
    <property type="entry name" value="Acid phosphatase/Vanadium-dependent haloperoxidase"/>
    <property type="match status" value="1"/>
</dbReference>
<dbReference type="EMBL" id="ML170158">
    <property type="protein sequence ID" value="TDL28245.1"/>
    <property type="molecule type" value="Genomic_DNA"/>
</dbReference>
<dbReference type="PANTHER" id="PTHR14969:SF13">
    <property type="entry name" value="AT30094P"/>
    <property type="match status" value="1"/>
</dbReference>
<feature type="transmembrane region" description="Helical" evidence="1">
    <location>
        <begin position="116"/>
        <end position="135"/>
    </location>
</feature>
<feature type="transmembrane region" description="Helical" evidence="1">
    <location>
        <begin position="80"/>
        <end position="104"/>
    </location>
</feature>
<keyword evidence="1" id="KW-0812">Transmembrane</keyword>
<evidence type="ECO:0000259" key="2">
    <source>
        <dbReference type="SMART" id="SM00014"/>
    </source>
</evidence>
<dbReference type="InterPro" id="IPR000326">
    <property type="entry name" value="PAP2/HPO"/>
</dbReference>
<dbReference type="VEuPathDB" id="FungiDB:BD410DRAFT_353078"/>
<name>A0A4Y7QLF3_9AGAM</name>
<dbReference type="AlphaFoldDB" id="A0A4Y7QLF3"/>
<organism evidence="3 4">
    <name type="scientific">Rickenella mellea</name>
    <dbReference type="NCBI Taxonomy" id="50990"/>
    <lineage>
        <taxon>Eukaryota</taxon>
        <taxon>Fungi</taxon>
        <taxon>Dikarya</taxon>
        <taxon>Basidiomycota</taxon>
        <taxon>Agaricomycotina</taxon>
        <taxon>Agaricomycetes</taxon>
        <taxon>Hymenochaetales</taxon>
        <taxon>Rickenellaceae</taxon>
        <taxon>Rickenella</taxon>
    </lineage>
</organism>
<evidence type="ECO:0000256" key="1">
    <source>
        <dbReference type="SAM" id="Phobius"/>
    </source>
</evidence>
<dbReference type="OrthoDB" id="302705at2759"/>
<keyword evidence="1" id="KW-0472">Membrane</keyword>
<dbReference type="SMART" id="SM00014">
    <property type="entry name" value="acidPPc"/>
    <property type="match status" value="1"/>
</dbReference>
<keyword evidence="4" id="KW-1185">Reference proteome</keyword>
<dbReference type="Gene3D" id="1.20.144.10">
    <property type="entry name" value="Phosphatidic acid phosphatase type 2/haloperoxidase"/>
    <property type="match status" value="1"/>
</dbReference>